<evidence type="ECO:0000256" key="2">
    <source>
        <dbReference type="SAM" id="Phobius"/>
    </source>
</evidence>
<evidence type="ECO:0000313" key="3">
    <source>
        <dbReference type="Proteomes" id="UP000095287"/>
    </source>
</evidence>
<dbReference type="Proteomes" id="UP000095287">
    <property type="component" value="Unplaced"/>
</dbReference>
<protein>
    <submittedName>
        <fullName evidence="4">FHA domain-containing protein</fullName>
    </submittedName>
</protein>
<name>A0A1I7YYX4_9BILA</name>
<feature type="region of interest" description="Disordered" evidence="1">
    <location>
        <begin position="42"/>
        <end position="106"/>
    </location>
</feature>
<dbReference type="WBParaSite" id="L893_g21116.t1">
    <property type="protein sequence ID" value="L893_g21116.t1"/>
    <property type="gene ID" value="L893_g21116"/>
</dbReference>
<evidence type="ECO:0000313" key="4">
    <source>
        <dbReference type="WBParaSite" id="L893_g21116.t1"/>
    </source>
</evidence>
<reference evidence="4" key="1">
    <citation type="submission" date="2016-11" db="UniProtKB">
        <authorList>
            <consortium name="WormBaseParasite"/>
        </authorList>
    </citation>
    <scope>IDENTIFICATION</scope>
</reference>
<sequence>MLWRFQSQNGRNQSGDSHLAPSDAIHAVTLGKRGGKNVLTREEALRPSQNETDAETRQSGSLQQRQLTSDSGRPSDKAGHVARRGSSSPPVQRPLCDAQRPSVGPSISRDHVQFRVLFDKRRLRDSRVPGINQMSQSWLRLTTYFILLIIWLRIRYL</sequence>
<keyword evidence="2" id="KW-0472">Membrane</keyword>
<accession>A0A1I7YYX4</accession>
<keyword evidence="2" id="KW-0812">Transmembrane</keyword>
<feature type="compositionally biased region" description="Polar residues" evidence="1">
    <location>
        <begin position="47"/>
        <end position="72"/>
    </location>
</feature>
<evidence type="ECO:0000256" key="1">
    <source>
        <dbReference type="SAM" id="MobiDB-lite"/>
    </source>
</evidence>
<keyword evidence="3" id="KW-1185">Reference proteome</keyword>
<organism evidence="3 4">
    <name type="scientific">Steinernema glaseri</name>
    <dbReference type="NCBI Taxonomy" id="37863"/>
    <lineage>
        <taxon>Eukaryota</taxon>
        <taxon>Metazoa</taxon>
        <taxon>Ecdysozoa</taxon>
        <taxon>Nematoda</taxon>
        <taxon>Chromadorea</taxon>
        <taxon>Rhabditida</taxon>
        <taxon>Tylenchina</taxon>
        <taxon>Panagrolaimomorpha</taxon>
        <taxon>Strongyloidoidea</taxon>
        <taxon>Steinernematidae</taxon>
        <taxon>Steinernema</taxon>
    </lineage>
</organism>
<feature type="transmembrane region" description="Helical" evidence="2">
    <location>
        <begin position="137"/>
        <end position="154"/>
    </location>
</feature>
<feature type="compositionally biased region" description="Polar residues" evidence="1">
    <location>
        <begin position="1"/>
        <end position="16"/>
    </location>
</feature>
<dbReference type="AlphaFoldDB" id="A0A1I7YYX4"/>
<keyword evidence="2" id="KW-1133">Transmembrane helix</keyword>
<feature type="region of interest" description="Disordered" evidence="1">
    <location>
        <begin position="1"/>
        <end position="22"/>
    </location>
</feature>
<proteinExistence type="predicted"/>